<dbReference type="Pfam" id="PF08241">
    <property type="entry name" value="Methyltransf_11"/>
    <property type="match status" value="1"/>
</dbReference>
<dbReference type="Gene3D" id="3.40.50.150">
    <property type="entry name" value="Vaccinia Virus protein VP39"/>
    <property type="match status" value="1"/>
</dbReference>
<dbReference type="GO" id="GO:0032259">
    <property type="term" value="P:methylation"/>
    <property type="evidence" value="ECO:0007669"/>
    <property type="project" value="UniProtKB-KW"/>
</dbReference>
<accession>A0A9Q4GJF6</accession>
<evidence type="ECO:0000259" key="1">
    <source>
        <dbReference type="PROSITE" id="PS51734"/>
    </source>
</evidence>
<dbReference type="SUPFAM" id="SSF53335">
    <property type="entry name" value="S-adenosyl-L-methionine-dependent methyltransferases"/>
    <property type="match status" value="1"/>
</dbReference>
<evidence type="ECO:0000313" key="2">
    <source>
        <dbReference type="EMBL" id="MCX2819171.1"/>
    </source>
</evidence>
<dbReference type="InterPro" id="IPR031164">
    <property type="entry name" value="SAM_MPBQ_MSBQ_MT"/>
</dbReference>
<name>A0A9Q4GJF6_9EURY</name>
<dbReference type="InterPro" id="IPR029063">
    <property type="entry name" value="SAM-dependent_MTases_sf"/>
</dbReference>
<dbReference type="InterPro" id="IPR044649">
    <property type="entry name" value="MPBQ/MSBQ_MT"/>
</dbReference>
<dbReference type="CDD" id="cd02440">
    <property type="entry name" value="AdoMet_MTases"/>
    <property type="match status" value="1"/>
</dbReference>
<dbReference type="GO" id="GO:0051741">
    <property type="term" value="F:2-methyl-6-phytyl-1,4-benzoquinone methyltransferase activity"/>
    <property type="evidence" value="ECO:0007669"/>
    <property type="project" value="InterPro"/>
</dbReference>
<dbReference type="RefSeq" id="WP_266087220.1">
    <property type="nucleotide sequence ID" value="NZ_RKLV01000006.1"/>
</dbReference>
<organism evidence="2 3">
    <name type="scientific">Halorutilus salinus</name>
    <dbReference type="NCBI Taxonomy" id="2487751"/>
    <lineage>
        <taxon>Archaea</taxon>
        <taxon>Methanobacteriati</taxon>
        <taxon>Methanobacteriota</taxon>
        <taxon>Stenosarchaea group</taxon>
        <taxon>Halobacteria</taxon>
        <taxon>Halorutilales</taxon>
        <taxon>Halorutilaceae</taxon>
        <taxon>Halorutilus</taxon>
    </lineage>
</organism>
<comment type="caution">
    <text evidence="2">The sequence shown here is derived from an EMBL/GenBank/DDBJ whole genome shotgun (WGS) entry which is preliminary data.</text>
</comment>
<dbReference type="PANTHER" id="PTHR44516:SF11">
    <property type="entry name" value="2-METHYL-6-PHYTYL-1,4-HYDROQUINONE METHYLTRANSFERASE 2, CHLOROPLASTIC"/>
    <property type="match status" value="1"/>
</dbReference>
<proteinExistence type="predicted"/>
<dbReference type="InterPro" id="IPR013216">
    <property type="entry name" value="Methyltransf_11"/>
</dbReference>
<reference evidence="2" key="1">
    <citation type="submission" date="2022-09" db="EMBL/GenBank/DDBJ databases">
        <title>Haloadaptaus new haloarchaeum isolated from saline soil.</title>
        <authorList>
            <person name="Duran-Viseras A."/>
            <person name="Sanchez-Porro C."/>
            <person name="Ventosa A."/>
        </authorList>
    </citation>
    <scope>NUCLEOTIDE SEQUENCE</scope>
    <source>
        <strain evidence="2">F3-133</strain>
    </source>
</reference>
<gene>
    <name evidence="2" type="ORF">EGH25_07370</name>
</gene>
<dbReference type="Proteomes" id="UP001149411">
    <property type="component" value="Unassembled WGS sequence"/>
</dbReference>
<protein>
    <submittedName>
        <fullName evidence="2">Methyltransferase domain-containing protein</fullName>
    </submittedName>
</protein>
<sequence length="205" mass="22704">MGVLEDKSRARTFYRFLSKVYDRVNPVFWNEEMRDEALGIFGVSEGDHVLDVGCGTGFATAGLVERGADVDGLDQSVHQLAKAREKDELDGVRFVRGDAENLPYADETFDAVWSSGSIEYWPSPVDALAEAKRVTKPGGRALVVGPRRPSGRVLGALADAVMLFYDEEEATRMFHDAGWEEVEHRLMGSEYVDDDAIVTVARKSQ</sequence>
<keyword evidence="3" id="KW-1185">Reference proteome</keyword>
<evidence type="ECO:0000313" key="3">
    <source>
        <dbReference type="Proteomes" id="UP001149411"/>
    </source>
</evidence>
<dbReference type="AlphaFoldDB" id="A0A9Q4GJF6"/>
<feature type="domain" description="MPBQ/MBSQ family SAM-binding methyltransferase profile" evidence="1">
    <location>
        <begin position="2"/>
        <end position="205"/>
    </location>
</feature>
<dbReference type="PANTHER" id="PTHR44516">
    <property type="entry name" value="2-METHYL-6-PHYTYL-1,4-HYDROQUINONE METHYLTRANSFERASE, CHLOROPLASTIC"/>
    <property type="match status" value="1"/>
</dbReference>
<dbReference type="PROSITE" id="PS51734">
    <property type="entry name" value="SAM_MPBQ_MSBQ_MT"/>
    <property type="match status" value="1"/>
</dbReference>
<keyword evidence="2" id="KW-0808">Transferase</keyword>
<dbReference type="EMBL" id="RKLV01000006">
    <property type="protein sequence ID" value="MCX2819171.1"/>
    <property type="molecule type" value="Genomic_DNA"/>
</dbReference>
<keyword evidence="2" id="KW-0489">Methyltransferase</keyword>